<evidence type="ECO:0000256" key="3">
    <source>
        <dbReference type="ARBA" id="ARBA00022692"/>
    </source>
</evidence>
<evidence type="ECO:0000313" key="8">
    <source>
        <dbReference type="EMBL" id="PQA87605.1"/>
    </source>
</evidence>
<dbReference type="Pfam" id="PF07690">
    <property type="entry name" value="MFS_1"/>
    <property type="match status" value="1"/>
</dbReference>
<reference evidence="8 9" key="1">
    <citation type="submission" date="2017-12" db="EMBL/GenBank/DDBJ databases">
        <authorList>
            <person name="Hurst M.R.H."/>
        </authorList>
    </citation>
    <scope>NUCLEOTIDE SEQUENCE [LARGE SCALE GENOMIC DNA]</scope>
    <source>
        <strain evidence="8 9">SY-3-19</strain>
    </source>
</reference>
<dbReference type="GO" id="GO:0022857">
    <property type="term" value="F:transmembrane transporter activity"/>
    <property type="evidence" value="ECO:0007669"/>
    <property type="project" value="InterPro"/>
</dbReference>
<evidence type="ECO:0000256" key="1">
    <source>
        <dbReference type="ARBA" id="ARBA00004141"/>
    </source>
</evidence>
<evidence type="ECO:0000256" key="4">
    <source>
        <dbReference type="ARBA" id="ARBA00022989"/>
    </source>
</evidence>
<dbReference type="PANTHER" id="PTHR23505">
    <property type="entry name" value="SPINSTER"/>
    <property type="match status" value="1"/>
</dbReference>
<dbReference type="PROSITE" id="PS50850">
    <property type="entry name" value="MFS"/>
    <property type="match status" value="1"/>
</dbReference>
<keyword evidence="9" id="KW-1185">Reference proteome</keyword>
<evidence type="ECO:0000256" key="6">
    <source>
        <dbReference type="SAM" id="Phobius"/>
    </source>
</evidence>
<dbReference type="Gene3D" id="1.20.1250.20">
    <property type="entry name" value="MFS general substrate transporter like domains"/>
    <property type="match status" value="1"/>
</dbReference>
<keyword evidence="5 6" id="KW-0472">Membrane</keyword>
<proteinExistence type="predicted"/>
<dbReference type="InterPro" id="IPR020846">
    <property type="entry name" value="MFS_dom"/>
</dbReference>
<organism evidence="8 9">
    <name type="scientific">Hyphococcus luteus</name>
    <dbReference type="NCBI Taxonomy" id="2058213"/>
    <lineage>
        <taxon>Bacteria</taxon>
        <taxon>Pseudomonadati</taxon>
        <taxon>Pseudomonadota</taxon>
        <taxon>Alphaproteobacteria</taxon>
        <taxon>Parvularculales</taxon>
        <taxon>Parvularculaceae</taxon>
        <taxon>Hyphococcus</taxon>
    </lineage>
</organism>
<feature type="domain" description="Major facilitator superfamily (MFS) profile" evidence="7">
    <location>
        <begin position="87"/>
        <end position="492"/>
    </location>
</feature>
<dbReference type="PANTHER" id="PTHR23505:SF79">
    <property type="entry name" value="PROTEIN SPINSTER"/>
    <property type="match status" value="1"/>
</dbReference>
<dbReference type="OrthoDB" id="272777at2"/>
<comment type="subcellular location">
    <subcellularLocation>
        <location evidence="1">Membrane</location>
        <topology evidence="1">Multi-pass membrane protein</topology>
    </subcellularLocation>
</comment>
<feature type="transmembrane region" description="Helical" evidence="6">
    <location>
        <begin position="335"/>
        <end position="357"/>
    </location>
</feature>
<dbReference type="CDD" id="cd17328">
    <property type="entry name" value="MFS_spinster_like"/>
    <property type="match status" value="1"/>
</dbReference>
<feature type="transmembrane region" description="Helical" evidence="6">
    <location>
        <begin position="432"/>
        <end position="453"/>
    </location>
</feature>
<gene>
    <name evidence="8" type="ORF">CW354_11025</name>
</gene>
<protein>
    <recommendedName>
        <fullName evidence="7">Major facilitator superfamily (MFS) profile domain-containing protein</fullName>
    </recommendedName>
</protein>
<feature type="transmembrane region" description="Helical" evidence="6">
    <location>
        <begin position="155"/>
        <end position="175"/>
    </location>
</feature>
<dbReference type="InterPro" id="IPR044770">
    <property type="entry name" value="MFS_spinster-like"/>
</dbReference>
<feature type="transmembrane region" description="Helical" evidence="6">
    <location>
        <begin position="398"/>
        <end position="420"/>
    </location>
</feature>
<dbReference type="SUPFAM" id="SSF103473">
    <property type="entry name" value="MFS general substrate transporter"/>
    <property type="match status" value="1"/>
</dbReference>
<feature type="transmembrane region" description="Helical" evidence="6">
    <location>
        <begin position="465"/>
        <end position="487"/>
    </location>
</feature>
<feature type="transmembrane region" description="Helical" evidence="6">
    <location>
        <begin position="124"/>
        <end position="149"/>
    </location>
</feature>
<dbReference type="Proteomes" id="UP000239504">
    <property type="component" value="Unassembled WGS sequence"/>
</dbReference>
<dbReference type="GO" id="GO:0016020">
    <property type="term" value="C:membrane"/>
    <property type="evidence" value="ECO:0007669"/>
    <property type="project" value="UniProtKB-SubCell"/>
</dbReference>
<feature type="transmembrane region" description="Helical" evidence="6">
    <location>
        <begin position="369"/>
        <end position="392"/>
    </location>
</feature>
<feature type="transmembrane region" description="Helical" evidence="6">
    <location>
        <begin position="243"/>
        <end position="265"/>
    </location>
</feature>
<dbReference type="InterPro" id="IPR011701">
    <property type="entry name" value="MFS"/>
</dbReference>
<evidence type="ECO:0000313" key="9">
    <source>
        <dbReference type="Proteomes" id="UP000239504"/>
    </source>
</evidence>
<sequence length="499" mass="53693">MVFKIVFYFNGGGKQRIRPSRTQKASGTERTHSSLSLKFGCPAAPGVDGGARARTGRAPYRRRKIDVATAQSEAKNRPESGAWTLRSAYTLAFLTIIYGFNTADRNIFGLLMPLIQADMNMSDTMLGLMSGLVFALFYTFAGLPVAWLADRWSRRNIIAIGFTIWSIATICTGLVQNAIQMALSRFLLGAGEAAGIAPSNSMVSDLFDKTRRTLALSVLQTANALGILFSFPIIGWIAHHHGWRMAFIAAGAPGILLALIFFFTVKEPERGATDKEKPPETAPADFISTMKRLLSTRSYVLVVLSSMLVGVSLAGVQTWIPTFLARIHELNPQDIGAYIGFIRGPAGILGAISGGFLTTKLAQRDERWLVWTPALFMILLLMSDLGMLYAVSGVGWKVGMALETFFGSAQVGPMFALCLMTSDARTRAVATALLLLVVHLLGLTTGPLIVGVLNDMLAPSMGAAAIRYSITVAALFSLGASIVCLTINKSVKPEAAASR</sequence>
<keyword evidence="2" id="KW-0813">Transport</keyword>
<dbReference type="AlphaFoldDB" id="A0A2S7K515"/>
<comment type="caution">
    <text evidence="8">The sequence shown here is derived from an EMBL/GenBank/DDBJ whole genome shotgun (WGS) entry which is preliminary data.</text>
</comment>
<keyword evidence="3 6" id="KW-0812">Transmembrane</keyword>
<dbReference type="EMBL" id="PJCH01000006">
    <property type="protein sequence ID" value="PQA87605.1"/>
    <property type="molecule type" value="Genomic_DNA"/>
</dbReference>
<name>A0A2S7K515_9PROT</name>
<feature type="transmembrane region" description="Helical" evidence="6">
    <location>
        <begin position="299"/>
        <end position="320"/>
    </location>
</feature>
<evidence type="ECO:0000256" key="2">
    <source>
        <dbReference type="ARBA" id="ARBA00022448"/>
    </source>
</evidence>
<keyword evidence="4 6" id="KW-1133">Transmembrane helix</keyword>
<dbReference type="InterPro" id="IPR036259">
    <property type="entry name" value="MFS_trans_sf"/>
</dbReference>
<feature type="transmembrane region" description="Helical" evidence="6">
    <location>
        <begin position="214"/>
        <end position="237"/>
    </location>
</feature>
<evidence type="ECO:0000259" key="7">
    <source>
        <dbReference type="PROSITE" id="PS50850"/>
    </source>
</evidence>
<accession>A0A2S7K515</accession>
<evidence type="ECO:0000256" key="5">
    <source>
        <dbReference type="ARBA" id="ARBA00023136"/>
    </source>
</evidence>